<dbReference type="Proteomes" id="UP000503222">
    <property type="component" value="Chromosome"/>
</dbReference>
<evidence type="ECO:0000313" key="3">
    <source>
        <dbReference type="Proteomes" id="UP000503222"/>
    </source>
</evidence>
<dbReference type="KEGG" id="spii:G7077_02455"/>
<dbReference type="EMBL" id="CP049869">
    <property type="protein sequence ID" value="QIK77943.1"/>
    <property type="molecule type" value="Genomic_DNA"/>
</dbReference>
<feature type="transmembrane region" description="Helical" evidence="1">
    <location>
        <begin position="34"/>
        <end position="52"/>
    </location>
</feature>
<gene>
    <name evidence="2" type="ORF">G7077_02455</name>
</gene>
<keyword evidence="1" id="KW-1133">Transmembrane helix</keyword>
<dbReference type="AlphaFoldDB" id="A0A6G7YMH4"/>
<evidence type="ECO:0000313" key="2">
    <source>
        <dbReference type="EMBL" id="QIK77943.1"/>
    </source>
</evidence>
<organism evidence="2 3">
    <name type="scientific">Sphingomonas piscis</name>
    <dbReference type="NCBI Taxonomy" id="2714943"/>
    <lineage>
        <taxon>Bacteria</taxon>
        <taxon>Pseudomonadati</taxon>
        <taxon>Pseudomonadota</taxon>
        <taxon>Alphaproteobacteria</taxon>
        <taxon>Sphingomonadales</taxon>
        <taxon>Sphingomonadaceae</taxon>
        <taxon>Sphingomonas</taxon>
    </lineage>
</organism>
<protein>
    <submittedName>
        <fullName evidence="2">Flp family type IVb pilin</fullName>
    </submittedName>
</protein>
<dbReference type="Pfam" id="PF04964">
    <property type="entry name" value="Flp_Fap"/>
    <property type="match status" value="1"/>
</dbReference>
<keyword evidence="1" id="KW-0812">Transmembrane</keyword>
<evidence type="ECO:0000256" key="1">
    <source>
        <dbReference type="SAM" id="Phobius"/>
    </source>
</evidence>
<reference evidence="2 3" key="1">
    <citation type="submission" date="2020-03" db="EMBL/GenBank/DDBJ databases">
        <title>Sphingomonas sp. nov., isolated from fish.</title>
        <authorList>
            <person name="Hyun D.-W."/>
            <person name="Bae J.-W."/>
        </authorList>
    </citation>
    <scope>NUCLEOTIDE SEQUENCE [LARGE SCALE GENOMIC DNA]</scope>
    <source>
        <strain evidence="2 3">HDW15B</strain>
    </source>
</reference>
<keyword evidence="1" id="KW-0472">Membrane</keyword>
<keyword evidence="3" id="KW-1185">Reference proteome</keyword>
<accession>A0A6G7YMH4</accession>
<proteinExistence type="predicted"/>
<dbReference type="InterPro" id="IPR007047">
    <property type="entry name" value="Flp_Fap"/>
</dbReference>
<sequence>MRHPTCGRGPEEGGVSAIRTAYRKLFADERGATAIEYGLIVALIAITMAIGLQKLGGGAGGMWTNLQAKAEQHM</sequence>
<name>A0A6G7YMH4_9SPHN</name>